<feature type="domain" description="PiggyBac transposable element-derived protein" evidence="2">
    <location>
        <begin position="152"/>
        <end position="196"/>
    </location>
</feature>
<accession>A0A482WJA1</accession>
<reference evidence="3 4" key="1">
    <citation type="journal article" date="2017" name="Gigascience">
        <title>Genome sequence of the small brown planthopper, Laodelphax striatellus.</title>
        <authorList>
            <person name="Zhu J."/>
            <person name="Jiang F."/>
            <person name="Wang X."/>
            <person name="Yang P."/>
            <person name="Bao Y."/>
            <person name="Zhao W."/>
            <person name="Wang W."/>
            <person name="Lu H."/>
            <person name="Wang Q."/>
            <person name="Cui N."/>
            <person name="Li J."/>
            <person name="Chen X."/>
            <person name="Luo L."/>
            <person name="Yu J."/>
            <person name="Kang L."/>
            <person name="Cui F."/>
        </authorList>
    </citation>
    <scope>NUCLEOTIDE SEQUENCE [LARGE SCALE GENOMIC DNA]</scope>
    <source>
        <strain evidence="3">Lst14</strain>
    </source>
</reference>
<dbReference type="EMBL" id="QKKF02033617">
    <property type="protein sequence ID" value="RZF33609.1"/>
    <property type="molecule type" value="Genomic_DNA"/>
</dbReference>
<feature type="region of interest" description="Disordered" evidence="1">
    <location>
        <begin position="59"/>
        <end position="104"/>
    </location>
</feature>
<name>A0A482WJA1_LAOST</name>
<organism evidence="3 4">
    <name type="scientific">Laodelphax striatellus</name>
    <name type="common">Small brown planthopper</name>
    <name type="synonym">Delphax striatella</name>
    <dbReference type="NCBI Taxonomy" id="195883"/>
    <lineage>
        <taxon>Eukaryota</taxon>
        <taxon>Metazoa</taxon>
        <taxon>Ecdysozoa</taxon>
        <taxon>Arthropoda</taxon>
        <taxon>Hexapoda</taxon>
        <taxon>Insecta</taxon>
        <taxon>Pterygota</taxon>
        <taxon>Neoptera</taxon>
        <taxon>Paraneoptera</taxon>
        <taxon>Hemiptera</taxon>
        <taxon>Auchenorrhyncha</taxon>
        <taxon>Fulgoroidea</taxon>
        <taxon>Delphacidae</taxon>
        <taxon>Criomorphinae</taxon>
        <taxon>Laodelphax</taxon>
    </lineage>
</organism>
<evidence type="ECO:0000313" key="3">
    <source>
        <dbReference type="EMBL" id="RZF33609.1"/>
    </source>
</evidence>
<dbReference type="Pfam" id="PF13843">
    <property type="entry name" value="DDE_Tnp_1_7"/>
    <property type="match status" value="1"/>
</dbReference>
<feature type="compositionally biased region" description="Low complexity" evidence="1">
    <location>
        <begin position="67"/>
        <end position="81"/>
    </location>
</feature>
<dbReference type="InParanoid" id="A0A482WJA1"/>
<protein>
    <recommendedName>
        <fullName evidence="2">PiggyBac transposable element-derived protein domain-containing protein</fullName>
    </recommendedName>
</protein>
<evidence type="ECO:0000259" key="2">
    <source>
        <dbReference type="Pfam" id="PF13843"/>
    </source>
</evidence>
<proteinExistence type="predicted"/>
<gene>
    <name evidence="3" type="ORF">LSTR_LSTR006987</name>
</gene>
<dbReference type="InterPro" id="IPR029526">
    <property type="entry name" value="PGBD"/>
</dbReference>
<evidence type="ECO:0000256" key="1">
    <source>
        <dbReference type="SAM" id="MobiDB-lite"/>
    </source>
</evidence>
<dbReference type="OrthoDB" id="6600797at2759"/>
<comment type="caution">
    <text evidence="3">The sequence shown here is derived from an EMBL/GenBank/DDBJ whole genome shotgun (WGS) entry which is preliminary data.</text>
</comment>
<sequence length="197" mass="22285">MDRINLEEEDIDALLYEIPSDCESITDSEYESDSNEETVNVPVDNIDIMDIPIVFLDNMDEPSTSRQSDTQPSSESEPPTSSHEHQVFVPNSPAPNDDSANQPAEIDNLPTIIEPCPVPSWQKRNSRLIDNAEEFEEDSGVVDRIKNMLDPTPLKLFSQLFTHELMELIVFQTNLYATQAGKNFIPTTIDEIRVFLV</sequence>
<dbReference type="Proteomes" id="UP000291343">
    <property type="component" value="Unassembled WGS sequence"/>
</dbReference>
<keyword evidence="4" id="KW-1185">Reference proteome</keyword>
<feature type="compositionally biased region" description="Acidic residues" evidence="1">
    <location>
        <begin position="24"/>
        <end position="36"/>
    </location>
</feature>
<evidence type="ECO:0000313" key="4">
    <source>
        <dbReference type="Proteomes" id="UP000291343"/>
    </source>
</evidence>
<feature type="region of interest" description="Disordered" evidence="1">
    <location>
        <begin position="19"/>
        <end position="40"/>
    </location>
</feature>
<dbReference type="AlphaFoldDB" id="A0A482WJA1"/>
<dbReference type="SMR" id="A0A482WJA1"/>